<reference evidence="4" key="1">
    <citation type="submission" date="2015-07" db="EMBL/GenBank/DDBJ databases">
        <authorList>
            <person name="Wibberg D."/>
        </authorList>
    </citation>
    <scope>NUCLEOTIDE SEQUENCE [LARGE SCALE GENOMIC DNA]</scope>
</reference>
<dbReference type="RefSeq" id="WP_231108337.1">
    <property type="nucleotide sequence ID" value="NZ_CXOI01000003.1"/>
</dbReference>
<feature type="region of interest" description="Disordered" evidence="1">
    <location>
        <begin position="583"/>
        <end position="657"/>
    </location>
</feature>
<feature type="region of interest" description="Disordered" evidence="1">
    <location>
        <begin position="857"/>
        <end position="892"/>
    </location>
</feature>
<organism evidence="3 4">
    <name type="scientific">Xanthomonas graminis pv. arrhenatheri LMG 727</name>
    <dbReference type="NCBI Taxonomy" id="1195923"/>
    <lineage>
        <taxon>Bacteria</taxon>
        <taxon>Pseudomonadati</taxon>
        <taxon>Pseudomonadota</taxon>
        <taxon>Gammaproteobacteria</taxon>
        <taxon>Lysobacterales</taxon>
        <taxon>Lysobacteraceae</taxon>
        <taxon>Xanthomonas</taxon>
        <taxon>Xanthomonas translucens group</taxon>
        <taxon>Xanthomonas graminis</taxon>
    </lineage>
</organism>
<dbReference type="EMBL" id="CXOI01000003">
    <property type="protein sequence ID" value="CTP82233.1"/>
    <property type="molecule type" value="Genomic_DNA"/>
</dbReference>
<evidence type="ECO:0000313" key="3">
    <source>
        <dbReference type="EMBL" id="CTP82233.1"/>
    </source>
</evidence>
<feature type="domain" description="X-Tfes XVIPCD" evidence="2">
    <location>
        <begin position="656"/>
        <end position="753"/>
    </location>
</feature>
<feature type="compositionally biased region" description="Low complexity" evidence="1">
    <location>
        <begin position="600"/>
        <end position="612"/>
    </location>
</feature>
<dbReference type="InterPro" id="IPR029058">
    <property type="entry name" value="AB_hydrolase_fold"/>
</dbReference>
<proteinExistence type="predicted"/>
<sequence length="892" mass="93685">MKSIDQALADAANDAYRNRSQRDIKIQTKVSFDGEKYQVFGYTGDLATGFHATAYQNIATGDVIIAYRGTDPGLFAGATRAEKADHALTTLQDIAVDAKMVRDTVNTQKAAADAFTEQMIAKAAAQGIPKSQVFATGHSLGGAHAEREAAKYGLRGATYNGFGAADLIDGPPQPGFHVTNYRMAGDVVSAASRHLGEVVSLASQEDIQSLRAGRYLDAPAGAPPPNALIAMRLDDHGGQQHFNSKSPDNVLHPQHFQDATQRYAAHKAAIDQFGSDVSRARAELSQSLRQMHGHAGQGQLSPNVQRQVNEYLALHADPSIRDGIERNASVQGAEDGLLYGAGFARATGRAAHDLDERVASAAREVGAYGAPVIPLAPLAGGVAGEAAHLHAQLADAAGRVVGDGLQSAKSAVEQQAHAVAETVVRGIHDPAFQAGAANAVNHIVDTYDAARGGAQAAEQTYQDARHAISQGIERAENAAMHTYGAARHAVSEGVDSAERAATQTYDATKHAVSQGVDRTERAATQTYDATRHAVSQGVDRAEHAATHGYDATKQAVSHGIDSATHAAGQAYDTLAHPGQWFQHDAPAHAPAQPHPPAVPHPHAQPQAPATPASTMTGAGESRPPSNAHRALPTDAGHASAGHASMPAPTQAATDLRDPGHPGHAEFSKTLREVHYMEAGRGIASGPHSEKVAAALLVQGERDGLRITNVAMGPDGQVQGLQRFSAFDPPKMVSVDPRQAQSVEMHDYASQWAQLRSPHLAGHAAPAERTPEQAQGIAALSAADQAMFARIRQEVPAHIGDDHVAQAMLHAKQAGIDDAGKIDRVMMAGDALWVAGTTPGFRASTDLTQPAAPVQETVQQAQTLNQQREQQVALEAQQRQQEGPGGRGAPVMG</sequence>
<feature type="compositionally biased region" description="Gly residues" evidence="1">
    <location>
        <begin position="882"/>
        <end position="892"/>
    </location>
</feature>
<dbReference type="Proteomes" id="UP000046187">
    <property type="component" value="Unassembled WGS sequence"/>
</dbReference>
<gene>
    <name evidence="3" type="ORF">XTALMG727_0067</name>
</gene>
<protein>
    <recommendedName>
        <fullName evidence="2">X-Tfes XVIPCD domain-containing protein</fullName>
    </recommendedName>
</protein>
<keyword evidence="4" id="KW-1185">Reference proteome</keyword>
<dbReference type="Pfam" id="PF20410">
    <property type="entry name" value="X-Tfes_XVIPCD"/>
    <property type="match status" value="1"/>
</dbReference>
<dbReference type="AlphaFoldDB" id="A0A0K2ZBP0"/>
<evidence type="ECO:0000313" key="4">
    <source>
        <dbReference type="Proteomes" id="UP000046187"/>
    </source>
</evidence>
<dbReference type="Gene3D" id="3.40.50.1820">
    <property type="entry name" value="alpha/beta hydrolase"/>
    <property type="match status" value="1"/>
</dbReference>
<feature type="compositionally biased region" description="Low complexity" evidence="1">
    <location>
        <begin position="865"/>
        <end position="881"/>
    </location>
</feature>
<evidence type="ECO:0000259" key="2">
    <source>
        <dbReference type="Pfam" id="PF20410"/>
    </source>
</evidence>
<dbReference type="InterPro" id="IPR046519">
    <property type="entry name" value="X-Tfes_XVIPCD"/>
</dbReference>
<feature type="region of interest" description="Disordered" evidence="1">
    <location>
        <begin position="505"/>
        <end position="538"/>
    </location>
</feature>
<dbReference type="SUPFAM" id="SSF53474">
    <property type="entry name" value="alpha/beta-Hydrolases"/>
    <property type="match status" value="1"/>
</dbReference>
<name>A0A0K2ZBP0_9XANT</name>
<accession>A0A0K2ZBP0</accession>
<evidence type="ECO:0000256" key="1">
    <source>
        <dbReference type="SAM" id="MobiDB-lite"/>
    </source>
</evidence>